<reference evidence="1 2" key="1">
    <citation type="journal article" date="2019" name="Sci. Rep.">
        <title>Orb-weaving spider Araneus ventricosus genome elucidates the spidroin gene catalogue.</title>
        <authorList>
            <person name="Kono N."/>
            <person name="Nakamura H."/>
            <person name="Ohtoshi R."/>
            <person name="Moran D.A.P."/>
            <person name="Shinohara A."/>
            <person name="Yoshida Y."/>
            <person name="Fujiwara M."/>
            <person name="Mori M."/>
            <person name="Tomita M."/>
            <person name="Arakawa K."/>
        </authorList>
    </citation>
    <scope>NUCLEOTIDE SEQUENCE [LARGE SCALE GENOMIC DNA]</scope>
</reference>
<dbReference type="EMBL" id="BGPR01000268">
    <property type="protein sequence ID" value="GBM09336.1"/>
    <property type="molecule type" value="Genomic_DNA"/>
</dbReference>
<organism evidence="1 2">
    <name type="scientific">Araneus ventricosus</name>
    <name type="common">Orbweaver spider</name>
    <name type="synonym">Epeira ventricosa</name>
    <dbReference type="NCBI Taxonomy" id="182803"/>
    <lineage>
        <taxon>Eukaryota</taxon>
        <taxon>Metazoa</taxon>
        <taxon>Ecdysozoa</taxon>
        <taxon>Arthropoda</taxon>
        <taxon>Chelicerata</taxon>
        <taxon>Arachnida</taxon>
        <taxon>Araneae</taxon>
        <taxon>Araneomorphae</taxon>
        <taxon>Entelegynae</taxon>
        <taxon>Araneoidea</taxon>
        <taxon>Araneidae</taxon>
        <taxon>Araneus</taxon>
    </lineage>
</organism>
<proteinExistence type="predicted"/>
<evidence type="ECO:0000313" key="2">
    <source>
        <dbReference type="Proteomes" id="UP000499080"/>
    </source>
</evidence>
<dbReference type="Proteomes" id="UP000499080">
    <property type="component" value="Unassembled WGS sequence"/>
</dbReference>
<dbReference type="AlphaFoldDB" id="A0A4Y2CZM9"/>
<name>A0A4Y2CZM9_ARAVE</name>
<sequence length="101" mass="11437">MGESKSGTLNLFKQGVSKQTLEHPLMTFLNFSTGMSGTQTSGWDKWNGVLMNAQLYGLPFHIPFGYQIRLNSNSAIFLRQFSSVSYIDEMFSLPVFQKSWS</sequence>
<keyword evidence="2" id="KW-1185">Reference proteome</keyword>
<comment type="caution">
    <text evidence="1">The sequence shown here is derived from an EMBL/GenBank/DDBJ whole genome shotgun (WGS) entry which is preliminary data.</text>
</comment>
<gene>
    <name evidence="1" type="ORF">AVEN_135063_1</name>
</gene>
<accession>A0A4Y2CZM9</accession>
<protein>
    <submittedName>
        <fullName evidence="1">Uncharacterized protein</fullName>
    </submittedName>
</protein>
<evidence type="ECO:0000313" key="1">
    <source>
        <dbReference type="EMBL" id="GBM09336.1"/>
    </source>
</evidence>